<evidence type="ECO:0000256" key="2">
    <source>
        <dbReference type="ARBA" id="ARBA00023125"/>
    </source>
</evidence>
<keyword evidence="2" id="KW-0238">DNA-binding</keyword>
<feature type="transmembrane region" description="Helical" evidence="4">
    <location>
        <begin position="385"/>
        <end position="405"/>
    </location>
</feature>
<feature type="domain" description="HTH luxR-type" evidence="5">
    <location>
        <begin position="432"/>
        <end position="497"/>
    </location>
</feature>
<dbReference type="RefSeq" id="WP_180963413.1">
    <property type="nucleotide sequence ID" value="NZ_JBBNOP010000002.1"/>
</dbReference>
<keyword evidence="1" id="KW-0805">Transcription regulation</keyword>
<protein>
    <submittedName>
        <fullName evidence="6">Helix-turn-helix transcriptional regulator</fullName>
    </submittedName>
</protein>
<dbReference type="CDD" id="cd06170">
    <property type="entry name" value="LuxR_C_like"/>
    <property type="match status" value="1"/>
</dbReference>
<comment type="caution">
    <text evidence="6">The sequence shown here is derived from an EMBL/GenBank/DDBJ whole genome shotgun (WGS) entry which is preliminary data.</text>
</comment>
<dbReference type="SMART" id="SM00421">
    <property type="entry name" value="HTH_LUXR"/>
    <property type="match status" value="1"/>
</dbReference>
<evidence type="ECO:0000256" key="1">
    <source>
        <dbReference type="ARBA" id="ARBA00023015"/>
    </source>
</evidence>
<keyword evidence="4" id="KW-1133">Transmembrane helix</keyword>
<evidence type="ECO:0000313" key="6">
    <source>
        <dbReference type="EMBL" id="MEQ3361914.1"/>
    </source>
</evidence>
<feature type="transmembrane region" description="Helical" evidence="4">
    <location>
        <begin position="88"/>
        <end position="106"/>
    </location>
</feature>
<accession>A0ABV1JA15</accession>
<dbReference type="PRINTS" id="PR00038">
    <property type="entry name" value="HTHLUXR"/>
</dbReference>
<keyword evidence="4" id="KW-0472">Membrane</keyword>
<keyword evidence="3" id="KW-0804">Transcription</keyword>
<dbReference type="InterPro" id="IPR016032">
    <property type="entry name" value="Sig_transdc_resp-reg_C-effctor"/>
</dbReference>
<dbReference type="EMBL" id="JBBNOP010000002">
    <property type="protein sequence ID" value="MEQ3361914.1"/>
    <property type="molecule type" value="Genomic_DNA"/>
</dbReference>
<feature type="transmembrane region" description="Helical" evidence="4">
    <location>
        <begin position="164"/>
        <end position="183"/>
    </location>
</feature>
<evidence type="ECO:0000256" key="3">
    <source>
        <dbReference type="ARBA" id="ARBA00023163"/>
    </source>
</evidence>
<dbReference type="Pfam" id="PF00196">
    <property type="entry name" value="GerE"/>
    <property type="match status" value="1"/>
</dbReference>
<gene>
    <name evidence="6" type="ORF">AAA083_02860</name>
</gene>
<feature type="transmembrane region" description="Helical" evidence="4">
    <location>
        <begin position="49"/>
        <end position="67"/>
    </location>
</feature>
<organism evidence="6 7">
    <name type="scientific">Raoultibacter massiliensis</name>
    <dbReference type="NCBI Taxonomy" id="1852371"/>
    <lineage>
        <taxon>Bacteria</taxon>
        <taxon>Bacillati</taxon>
        <taxon>Actinomycetota</taxon>
        <taxon>Coriobacteriia</taxon>
        <taxon>Eggerthellales</taxon>
        <taxon>Eggerthellaceae</taxon>
        <taxon>Raoultibacter</taxon>
    </lineage>
</organism>
<feature type="transmembrane region" description="Helical" evidence="4">
    <location>
        <begin position="112"/>
        <end position="133"/>
    </location>
</feature>
<feature type="transmembrane region" description="Helical" evidence="4">
    <location>
        <begin position="293"/>
        <end position="312"/>
    </location>
</feature>
<keyword evidence="4" id="KW-0812">Transmembrane</keyword>
<keyword evidence="7" id="KW-1185">Reference proteome</keyword>
<feature type="transmembrane region" description="Helical" evidence="4">
    <location>
        <begin position="266"/>
        <end position="286"/>
    </location>
</feature>
<evidence type="ECO:0000313" key="7">
    <source>
        <dbReference type="Proteomes" id="UP001487305"/>
    </source>
</evidence>
<dbReference type="Gene3D" id="1.10.10.10">
    <property type="entry name" value="Winged helix-like DNA-binding domain superfamily/Winged helix DNA-binding domain"/>
    <property type="match status" value="1"/>
</dbReference>
<feature type="transmembrane region" description="Helical" evidence="4">
    <location>
        <begin position="12"/>
        <end position="29"/>
    </location>
</feature>
<feature type="transmembrane region" description="Helical" evidence="4">
    <location>
        <begin position="354"/>
        <end position="373"/>
    </location>
</feature>
<name>A0ABV1JA15_9ACTN</name>
<feature type="transmembrane region" description="Helical" evidence="4">
    <location>
        <begin position="140"/>
        <end position="158"/>
    </location>
</feature>
<evidence type="ECO:0000256" key="4">
    <source>
        <dbReference type="SAM" id="Phobius"/>
    </source>
</evidence>
<dbReference type="InterPro" id="IPR000792">
    <property type="entry name" value="Tscrpt_reg_LuxR_C"/>
</dbReference>
<dbReference type="SUPFAM" id="SSF46894">
    <property type="entry name" value="C-terminal effector domain of the bipartite response regulators"/>
    <property type="match status" value="1"/>
</dbReference>
<dbReference type="InterPro" id="IPR036388">
    <property type="entry name" value="WH-like_DNA-bd_sf"/>
</dbReference>
<dbReference type="PROSITE" id="PS50043">
    <property type="entry name" value="HTH_LUXR_2"/>
    <property type="match status" value="1"/>
</dbReference>
<evidence type="ECO:0000259" key="5">
    <source>
        <dbReference type="PROSITE" id="PS50043"/>
    </source>
</evidence>
<sequence length="514" mass="54816">MGGVMRSSIRFRAELSAFAAFFATIPIYSPNVVTFGESINVAADSIGWFVNPLLISALASGIALALASFRCPIEDALFSSKSIGISTVLYLGGFALMAIDAFWGQILPLKAIAGIACGFGLIPLCVAWGTLLASMDIRRVLLHLAVFCGIGSLVAFMLSSLDGLALLASYFLMLIIGVSTPIVKALSHGIALEADGRPESEKEPSDDGVAADSLVAESLPVRQGNDPVIQTFKRLASVAAAPFIGFIVFAFTMSARKFSLFGSYDIEIFAGMIAPLIVIPFCFIPIKRPFFSFIYQLLLPICSLVLIVFNSFPLDTVPQWIGAAAVYVFFAMLGLLALAALCAVAHAREFPPSLIFGGTLTAFSVISLGGIQVSQIIPEDTLGPALLVISTLYFTGLIFAALISLSRNHGDAPTTSVAAVPVEEFLKTRCEEIAREKSLSPREAEILLYIGRGHNPVFIAKTLVLSVSTVRTHIRNIYRKIGVSSREELLALVDAGDFAFSQDGGADKPVPHAH</sequence>
<proteinExistence type="predicted"/>
<dbReference type="PANTHER" id="PTHR44688:SF16">
    <property type="entry name" value="DNA-BINDING TRANSCRIPTIONAL ACTIVATOR DEVR_DOSR"/>
    <property type="match status" value="1"/>
</dbReference>
<feature type="transmembrane region" description="Helical" evidence="4">
    <location>
        <begin position="235"/>
        <end position="254"/>
    </location>
</feature>
<feature type="transmembrane region" description="Helical" evidence="4">
    <location>
        <begin position="324"/>
        <end position="347"/>
    </location>
</feature>
<reference evidence="6 7" key="1">
    <citation type="submission" date="2024-04" db="EMBL/GenBank/DDBJ databases">
        <title>Human intestinal bacterial collection.</title>
        <authorList>
            <person name="Pauvert C."/>
            <person name="Hitch T.C.A."/>
            <person name="Clavel T."/>
        </authorList>
    </citation>
    <scope>NUCLEOTIDE SEQUENCE [LARGE SCALE GENOMIC DNA]</scope>
    <source>
        <strain evidence="6 7">CLA-KB-H42</strain>
    </source>
</reference>
<dbReference type="PANTHER" id="PTHR44688">
    <property type="entry name" value="DNA-BINDING TRANSCRIPTIONAL ACTIVATOR DEVR_DOSR"/>
    <property type="match status" value="1"/>
</dbReference>
<dbReference type="Proteomes" id="UP001487305">
    <property type="component" value="Unassembled WGS sequence"/>
</dbReference>